<dbReference type="Gene3D" id="3.40.190.10">
    <property type="entry name" value="Periplasmic binding protein-like II"/>
    <property type="match status" value="2"/>
</dbReference>
<dbReference type="PANTHER" id="PTHR42941">
    <property type="entry name" value="SLL1037 PROTEIN"/>
    <property type="match status" value="1"/>
</dbReference>
<keyword evidence="1" id="KW-1133">Transmembrane helix</keyword>
<keyword evidence="1" id="KW-0472">Membrane</keyword>
<keyword evidence="1" id="KW-0812">Transmembrane</keyword>
<evidence type="ECO:0000313" key="3">
    <source>
        <dbReference type="Proteomes" id="UP000199579"/>
    </source>
</evidence>
<evidence type="ECO:0000256" key="1">
    <source>
        <dbReference type="SAM" id="Phobius"/>
    </source>
</evidence>
<organism evidence="2 3">
    <name type="scientific">Azotobacter beijerinckii</name>
    <dbReference type="NCBI Taxonomy" id="170623"/>
    <lineage>
        <taxon>Bacteria</taxon>
        <taxon>Pseudomonadati</taxon>
        <taxon>Pseudomonadota</taxon>
        <taxon>Gammaproteobacteria</taxon>
        <taxon>Pseudomonadales</taxon>
        <taxon>Pseudomonadaceae</taxon>
        <taxon>Azotobacter</taxon>
    </lineage>
</organism>
<evidence type="ECO:0000313" key="2">
    <source>
        <dbReference type="EMBL" id="SFL50228.1"/>
    </source>
</evidence>
<dbReference type="Pfam" id="PF16868">
    <property type="entry name" value="NMT1_3"/>
    <property type="match status" value="1"/>
</dbReference>
<feature type="transmembrane region" description="Helical" evidence="1">
    <location>
        <begin position="334"/>
        <end position="356"/>
    </location>
</feature>
<protein>
    <submittedName>
        <fullName evidence="2">TRAP-type uncharacterized transport system, substrate-binding protein</fullName>
    </submittedName>
</protein>
<sequence>MTRLHDLKIYLKAHFWLIPVLVLIVGLFFWTLDPAPPTHLTLVTGPEGGGYHAFGQHLKARLAEAGIELELVGTAGSLDNLKRLLDKNHPVQIGLVQSGTEQHLAPEERQQLRGLGALYQEPLWLFQCRGLDIRDLAQLRGKRIGIGSDGSGTQAVVTSLFAANGLVREPGWQALTSRQASIALNDGSLEAAFFVGPPENPLIQELARNPGLWLADLRRAAAYQAHFPFLKALPLPEGLLDLAHNSPDRPLTTLSSMATLVANRSLHPALTPLVLESSRQILQHGSLIDPPNSFPRAEPSGFALTKEADSYYRTGLPYLQRFMPFRIASLVDRYIVLLIPFLAILLPLGKMISPLYEWRMHSRTYKWYRHLHEIDAQIHDGSIRGHEQEEIARLHEMEKALGRVELPLSYSHELYALHLHVHYMIERLRRLAREERASRKTQRQP</sequence>
<feature type="transmembrane region" description="Helical" evidence="1">
    <location>
        <begin position="9"/>
        <end position="32"/>
    </location>
</feature>
<dbReference type="AlphaFoldDB" id="A0A1I4I745"/>
<reference evidence="2 3" key="1">
    <citation type="submission" date="2016-10" db="EMBL/GenBank/DDBJ databases">
        <authorList>
            <person name="de Groot N.N."/>
        </authorList>
    </citation>
    <scope>NUCLEOTIDE SEQUENCE [LARGE SCALE GENOMIC DNA]</scope>
    <source>
        <strain evidence="2 3">DSM 381</strain>
    </source>
</reference>
<gene>
    <name evidence="2" type="ORF">SAMN04244574_04508</name>
</gene>
<dbReference type="SUPFAM" id="SSF53850">
    <property type="entry name" value="Periplasmic binding protein-like II"/>
    <property type="match status" value="1"/>
</dbReference>
<dbReference type="InterPro" id="IPR011852">
    <property type="entry name" value="TRAP_TAXI"/>
</dbReference>
<dbReference type="PANTHER" id="PTHR42941:SF1">
    <property type="entry name" value="SLL1037 PROTEIN"/>
    <property type="match status" value="1"/>
</dbReference>
<dbReference type="Proteomes" id="UP000199579">
    <property type="component" value="Unassembled WGS sequence"/>
</dbReference>
<dbReference type="EMBL" id="FOSX01000145">
    <property type="protein sequence ID" value="SFL50228.1"/>
    <property type="molecule type" value="Genomic_DNA"/>
</dbReference>
<name>A0A1I4I745_9GAMM</name>
<proteinExistence type="predicted"/>
<accession>A0A1I4I745</accession>
<dbReference type="RefSeq" id="WP_090944470.1">
    <property type="nucleotide sequence ID" value="NZ_FOSX01000145.1"/>
</dbReference>